<dbReference type="EMBL" id="DXCO01000035">
    <property type="protein sequence ID" value="HIY78456.1"/>
    <property type="molecule type" value="Genomic_DNA"/>
</dbReference>
<dbReference type="Pfam" id="PF07873">
    <property type="entry name" value="YabP"/>
    <property type="match status" value="1"/>
</dbReference>
<reference evidence="1" key="2">
    <citation type="submission" date="2021-04" db="EMBL/GenBank/DDBJ databases">
        <authorList>
            <person name="Gilroy R."/>
        </authorList>
    </citation>
    <scope>NUCLEOTIDE SEQUENCE</scope>
    <source>
        <strain evidence="1">CHK199-9574</strain>
    </source>
</reference>
<evidence type="ECO:0008006" key="3">
    <source>
        <dbReference type="Google" id="ProtNLM"/>
    </source>
</evidence>
<evidence type="ECO:0000313" key="2">
    <source>
        <dbReference type="Proteomes" id="UP000824135"/>
    </source>
</evidence>
<dbReference type="Proteomes" id="UP000824135">
    <property type="component" value="Unassembled WGS sequence"/>
</dbReference>
<accession>A0A9D1Z7S8</accession>
<proteinExistence type="predicted"/>
<dbReference type="InterPro" id="IPR022476">
    <property type="entry name" value="Spore_YabP/YqfC"/>
</dbReference>
<dbReference type="Gene3D" id="2.60.40.2000">
    <property type="match status" value="1"/>
</dbReference>
<dbReference type="AlphaFoldDB" id="A0A9D1Z7S8"/>
<sequence>MEEARTETALIEQQKKVTMTGVAAVDSFTPQQINITLDSGRAVITGEGLKIVNFSKSAGNFSAVGKVTGIRFSGKKEKLSKRLFG</sequence>
<evidence type="ECO:0000313" key="1">
    <source>
        <dbReference type="EMBL" id="HIY78456.1"/>
    </source>
</evidence>
<dbReference type="InterPro" id="IPR038705">
    <property type="entry name" value="YabP_sf"/>
</dbReference>
<reference evidence="1" key="1">
    <citation type="journal article" date="2021" name="PeerJ">
        <title>Extensive microbial diversity within the chicken gut microbiome revealed by metagenomics and culture.</title>
        <authorList>
            <person name="Gilroy R."/>
            <person name="Ravi A."/>
            <person name="Getino M."/>
            <person name="Pursley I."/>
            <person name="Horton D.L."/>
            <person name="Alikhan N.F."/>
            <person name="Baker D."/>
            <person name="Gharbi K."/>
            <person name="Hall N."/>
            <person name="Watson M."/>
            <person name="Adriaenssens E.M."/>
            <person name="Foster-Nyarko E."/>
            <person name="Jarju S."/>
            <person name="Secka A."/>
            <person name="Antonio M."/>
            <person name="Oren A."/>
            <person name="Chaudhuri R.R."/>
            <person name="La Ragione R."/>
            <person name="Hildebrand F."/>
            <person name="Pallen M.J."/>
        </authorList>
    </citation>
    <scope>NUCLEOTIDE SEQUENCE</scope>
    <source>
        <strain evidence="1">CHK199-9574</strain>
    </source>
</reference>
<comment type="caution">
    <text evidence="1">The sequence shown here is derived from an EMBL/GenBank/DDBJ whole genome shotgun (WGS) entry which is preliminary data.</text>
</comment>
<protein>
    <recommendedName>
        <fullName evidence="3">Sporulation protein YabP</fullName>
    </recommendedName>
</protein>
<gene>
    <name evidence="1" type="ORF">H9728_05365</name>
</gene>
<organism evidence="1 2">
    <name type="scientific">Candidatus Borkfalkia excrementavium</name>
    <dbReference type="NCBI Taxonomy" id="2838505"/>
    <lineage>
        <taxon>Bacteria</taxon>
        <taxon>Bacillati</taxon>
        <taxon>Bacillota</taxon>
        <taxon>Clostridia</taxon>
        <taxon>Christensenellales</taxon>
        <taxon>Christensenellaceae</taxon>
        <taxon>Candidatus Borkfalkia</taxon>
    </lineage>
</organism>
<name>A0A9D1Z7S8_9FIRM</name>